<dbReference type="SUPFAM" id="SSF81301">
    <property type="entry name" value="Nucleotidyltransferase"/>
    <property type="match status" value="1"/>
</dbReference>
<evidence type="ECO:0000313" key="11">
    <source>
        <dbReference type="EMBL" id="CAK8163185.1"/>
    </source>
</evidence>
<keyword evidence="5" id="KW-0479">Metal-binding</keyword>
<evidence type="ECO:0000256" key="6">
    <source>
        <dbReference type="ARBA" id="ARBA00022741"/>
    </source>
</evidence>
<dbReference type="InterPro" id="IPR032828">
    <property type="entry name" value="PolyA_RNA-bd"/>
</dbReference>
<evidence type="ECO:0000256" key="4">
    <source>
        <dbReference type="ARBA" id="ARBA00022695"/>
    </source>
</evidence>
<evidence type="ECO:0000259" key="9">
    <source>
        <dbReference type="Pfam" id="PF01743"/>
    </source>
</evidence>
<feature type="domain" description="tRNA nucleotidyltransferase/poly(A) polymerase RNA and SrmB- binding" evidence="10">
    <location>
        <begin position="182"/>
        <end position="228"/>
    </location>
</feature>
<dbReference type="Gene3D" id="1.10.3090.10">
    <property type="entry name" value="cca-adding enzyme, domain 2"/>
    <property type="match status" value="1"/>
</dbReference>
<keyword evidence="3" id="KW-0819">tRNA processing</keyword>
<keyword evidence="7" id="KW-0460">Magnesium</keyword>
<evidence type="ECO:0000256" key="5">
    <source>
        <dbReference type="ARBA" id="ARBA00022723"/>
    </source>
</evidence>
<evidence type="ECO:0000256" key="1">
    <source>
        <dbReference type="ARBA" id="ARBA00001946"/>
    </source>
</evidence>
<proteinExistence type="inferred from homology"/>
<dbReference type="InterPro" id="IPR050264">
    <property type="entry name" value="Bact_CCA-adding_enz_type3_sf"/>
</dbReference>
<dbReference type="PANTHER" id="PTHR46173:SF1">
    <property type="entry name" value="CCA TRNA NUCLEOTIDYLTRANSFERASE 1, MITOCHONDRIAL"/>
    <property type="match status" value="1"/>
</dbReference>
<evidence type="ECO:0000256" key="3">
    <source>
        <dbReference type="ARBA" id="ARBA00022694"/>
    </source>
</evidence>
<feature type="domain" description="Poly A polymerase head" evidence="9">
    <location>
        <begin position="23"/>
        <end position="143"/>
    </location>
</feature>
<evidence type="ECO:0000259" key="10">
    <source>
        <dbReference type="Pfam" id="PF12627"/>
    </source>
</evidence>
<dbReference type="PANTHER" id="PTHR46173">
    <property type="entry name" value="CCA TRNA NUCLEOTIDYLTRANSFERASE 1, MITOCHONDRIAL"/>
    <property type="match status" value="1"/>
</dbReference>
<comment type="similarity">
    <text evidence="8">Belongs to the tRNA nucleotidyltransferase/poly(A) polymerase family.</text>
</comment>
<name>A0ABM9N8C6_9RICK</name>
<dbReference type="Pfam" id="PF01743">
    <property type="entry name" value="PolyA_pol"/>
    <property type="match status" value="1"/>
</dbReference>
<dbReference type="EMBL" id="CAWVOK010000024">
    <property type="protein sequence ID" value="CAK8163185.1"/>
    <property type="molecule type" value="Genomic_DNA"/>
</dbReference>
<sequence>MILADASIKKIFKIMDNVNGEIRLVGGCVRDHILSRRAHDIDFATTLEPNDVMKVFTSCGIKVVPTGLKHGTITLIINGSGYEITTLRRDINCDGRWANIEFTNDWKEDARRRDFTFNAMYIDSVGNIYDYFGGRQDLKNGRLCFVGNPAIRIAEDYLRILRAFRFYSRFCSQPLDDGIKFAIRCAAENINKLSGERICLETMRILALKNASIGFALMVSCDVFSYVFLSNSSSLVWLNMAEKMGFESNKDYALLKLALLLKENNINRMPLFSRWKMSNKEKSMVSFLLDNVELYSLDVLSDNLRRMIRKMGRDRYINLIKMACVVDIVCSIRNFINAKDIVYHIIARAETEIIPQIPISGNDLLKIGLHGKFIGLCMEKCWDVWEDSAYSLDKDRLLDVAVKYADDLSC</sequence>
<keyword evidence="6" id="KW-0547">Nucleotide-binding</keyword>
<comment type="cofactor">
    <cofactor evidence="1">
        <name>Mg(2+)</name>
        <dbReference type="ChEBI" id="CHEBI:18420"/>
    </cofactor>
</comment>
<keyword evidence="12" id="KW-1185">Reference proteome</keyword>
<dbReference type="SUPFAM" id="SSF81891">
    <property type="entry name" value="Poly A polymerase C-terminal region-like"/>
    <property type="match status" value="1"/>
</dbReference>
<evidence type="ECO:0000256" key="2">
    <source>
        <dbReference type="ARBA" id="ARBA00022679"/>
    </source>
</evidence>
<dbReference type="InterPro" id="IPR043519">
    <property type="entry name" value="NT_sf"/>
</dbReference>
<protein>
    <submittedName>
        <fullName evidence="11">Polynucleotide adenylyl transferase</fullName>
        <ecNumber evidence="11">2.7.7.72</ecNumber>
    </submittedName>
</protein>
<dbReference type="Pfam" id="PF12627">
    <property type="entry name" value="PolyA_pol_RNAbd"/>
    <property type="match status" value="1"/>
</dbReference>
<keyword evidence="2 8" id="KW-0808">Transferase</keyword>
<dbReference type="Proteomes" id="UP001314181">
    <property type="component" value="Unassembled WGS sequence"/>
</dbReference>
<reference evidence="11 12" key="1">
    <citation type="submission" date="2024-01" db="EMBL/GenBank/DDBJ databases">
        <authorList>
            <person name="Kunselman E."/>
        </authorList>
    </citation>
    <scope>NUCLEOTIDE SEQUENCE [LARGE SCALE GENOMIC DNA]</scope>
    <source>
        <strain evidence="11">2 abalone samples</strain>
    </source>
</reference>
<evidence type="ECO:0000256" key="8">
    <source>
        <dbReference type="RuleBase" id="RU003953"/>
    </source>
</evidence>
<dbReference type="CDD" id="cd05398">
    <property type="entry name" value="NT_ClassII-CCAase"/>
    <property type="match status" value="1"/>
</dbReference>
<gene>
    <name evidence="11" type="ORF">CAXC1_310027</name>
</gene>
<keyword evidence="8" id="KW-0694">RNA-binding</keyword>
<accession>A0ABM9N8C6</accession>
<dbReference type="Gene3D" id="3.30.460.10">
    <property type="entry name" value="Beta Polymerase, domain 2"/>
    <property type="match status" value="1"/>
</dbReference>
<comment type="caution">
    <text evidence="11">The sequence shown here is derived from an EMBL/GenBank/DDBJ whole genome shotgun (WGS) entry which is preliminary data.</text>
</comment>
<evidence type="ECO:0000313" key="12">
    <source>
        <dbReference type="Proteomes" id="UP001314181"/>
    </source>
</evidence>
<organism evidence="11 12">
    <name type="scientific">Candidatus Xenohaliotis californiensis</name>
    <dbReference type="NCBI Taxonomy" id="84677"/>
    <lineage>
        <taxon>Bacteria</taxon>
        <taxon>Pseudomonadati</taxon>
        <taxon>Pseudomonadota</taxon>
        <taxon>Alphaproteobacteria</taxon>
        <taxon>Rickettsiales</taxon>
        <taxon>Anaplasmataceae</taxon>
        <taxon>Candidatus Xenohaliotis</taxon>
    </lineage>
</organism>
<dbReference type="EC" id="2.7.7.72" evidence="11"/>
<dbReference type="GO" id="GO:0004810">
    <property type="term" value="F:CCA tRNA nucleotidyltransferase activity"/>
    <property type="evidence" value="ECO:0007669"/>
    <property type="project" value="UniProtKB-EC"/>
</dbReference>
<dbReference type="InterPro" id="IPR002646">
    <property type="entry name" value="PolA_pol_head_dom"/>
</dbReference>
<evidence type="ECO:0000256" key="7">
    <source>
        <dbReference type="ARBA" id="ARBA00022842"/>
    </source>
</evidence>
<keyword evidence="4 11" id="KW-0548">Nucleotidyltransferase</keyword>
<dbReference type="RefSeq" id="WP_338364177.1">
    <property type="nucleotide sequence ID" value="NZ_CAWVOK010000024.1"/>
</dbReference>